<dbReference type="InterPro" id="IPR014729">
    <property type="entry name" value="Rossmann-like_a/b/a_fold"/>
</dbReference>
<dbReference type="Proteomes" id="UP000193380">
    <property type="component" value="Unassembled WGS sequence"/>
</dbReference>
<evidence type="ECO:0000256" key="4">
    <source>
        <dbReference type="ARBA" id="ARBA00022741"/>
    </source>
</evidence>
<accession>A0A060XC85</accession>
<reference evidence="9" key="2">
    <citation type="submission" date="2014-03" db="EMBL/GenBank/DDBJ databases">
        <authorList>
            <person name="Genoscope - CEA"/>
        </authorList>
    </citation>
    <scope>NUCLEOTIDE SEQUENCE</scope>
</reference>
<dbReference type="AlphaFoldDB" id="A0A060XC85"/>
<name>A0A060XC85_ONCMY</name>
<dbReference type="EC" id="6.1.1.4" evidence="2"/>
<dbReference type="GO" id="GO:0032543">
    <property type="term" value="P:mitochondrial translation"/>
    <property type="evidence" value="ECO:0007669"/>
    <property type="project" value="TreeGrafter"/>
</dbReference>
<keyword evidence="6" id="KW-0648">Protein biosynthesis</keyword>
<evidence type="ECO:0000256" key="8">
    <source>
        <dbReference type="SAM" id="MobiDB-lite"/>
    </source>
</evidence>
<evidence type="ECO:0000256" key="1">
    <source>
        <dbReference type="ARBA" id="ARBA00005594"/>
    </source>
</evidence>
<dbReference type="PANTHER" id="PTHR43740">
    <property type="entry name" value="LEUCYL-TRNA SYNTHETASE"/>
    <property type="match status" value="1"/>
</dbReference>
<dbReference type="STRING" id="8022.A0A060XC85"/>
<proteinExistence type="inferred from homology"/>
<evidence type="ECO:0000256" key="2">
    <source>
        <dbReference type="ARBA" id="ARBA00013164"/>
    </source>
</evidence>
<keyword evidence="7" id="KW-0030">Aminoacyl-tRNA synthetase</keyword>
<evidence type="ECO:0000256" key="7">
    <source>
        <dbReference type="ARBA" id="ARBA00023146"/>
    </source>
</evidence>
<dbReference type="Gene3D" id="3.40.50.620">
    <property type="entry name" value="HUPs"/>
    <property type="match status" value="1"/>
</dbReference>
<dbReference type="GO" id="GO:0005739">
    <property type="term" value="C:mitochondrion"/>
    <property type="evidence" value="ECO:0007669"/>
    <property type="project" value="TreeGrafter"/>
</dbReference>
<evidence type="ECO:0000256" key="6">
    <source>
        <dbReference type="ARBA" id="ARBA00022917"/>
    </source>
</evidence>
<organism evidence="9 10">
    <name type="scientific">Oncorhynchus mykiss</name>
    <name type="common">Rainbow trout</name>
    <name type="synonym">Salmo gairdneri</name>
    <dbReference type="NCBI Taxonomy" id="8022"/>
    <lineage>
        <taxon>Eukaryota</taxon>
        <taxon>Metazoa</taxon>
        <taxon>Chordata</taxon>
        <taxon>Craniata</taxon>
        <taxon>Vertebrata</taxon>
        <taxon>Euteleostomi</taxon>
        <taxon>Actinopterygii</taxon>
        <taxon>Neopterygii</taxon>
        <taxon>Teleostei</taxon>
        <taxon>Protacanthopterygii</taxon>
        <taxon>Salmoniformes</taxon>
        <taxon>Salmonidae</taxon>
        <taxon>Salmoninae</taxon>
        <taxon>Oncorhynchus</taxon>
    </lineage>
</organism>
<dbReference type="EMBL" id="FR905202">
    <property type="protein sequence ID" value="CDQ77091.1"/>
    <property type="molecule type" value="Genomic_DNA"/>
</dbReference>
<keyword evidence="5" id="KW-0067">ATP-binding</keyword>
<feature type="region of interest" description="Disordered" evidence="8">
    <location>
        <begin position="115"/>
        <end position="146"/>
    </location>
</feature>
<evidence type="ECO:0000313" key="10">
    <source>
        <dbReference type="Proteomes" id="UP000193380"/>
    </source>
</evidence>
<dbReference type="GO" id="GO:0006429">
    <property type="term" value="P:leucyl-tRNA aminoacylation"/>
    <property type="evidence" value="ECO:0007669"/>
    <property type="project" value="InterPro"/>
</dbReference>
<keyword evidence="3" id="KW-0436">Ligase</keyword>
<dbReference type="GO" id="GO:0004823">
    <property type="term" value="F:leucine-tRNA ligase activity"/>
    <property type="evidence" value="ECO:0007669"/>
    <property type="project" value="UniProtKB-EC"/>
</dbReference>
<reference evidence="9" key="1">
    <citation type="journal article" date="2014" name="Nat. Commun.">
        <title>The rainbow trout genome provides novel insights into evolution after whole-genome duplication in vertebrates.</title>
        <authorList>
            <person name="Berthelot C."/>
            <person name="Brunet F."/>
            <person name="Chalopin D."/>
            <person name="Juanchich A."/>
            <person name="Bernard M."/>
            <person name="Noel B."/>
            <person name="Bento P."/>
            <person name="Da Silva C."/>
            <person name="Labadie K."/>
            <person name="Alberti A."/>
            <person name="Aury J.M."/>
            <person name="Louis A."/>
            <person name="Dehais P."/>
            <person name="Bardou P."/>
            <person name="Montfort J."/>
            <person name="Klopp C."/>
            <person name="Cabau C."/>
            <person name="Gaspin C."/>
            <person name="Thorgaard G.H."/>
            <person name="Boussaha M."/>
            <person name="Quillet E."/>
            <person name="Guyomard R."/>
            <person name="Galiana D."/>
            <person name="Bobe J."/>
            <person name="Volff J.N."/>
            <person name="Genet C."/>
            <person name="Wincker P."/>
            <person name="Jaillon O."/>
            <person name="Roest Crollius H."/>
            <person name="Guiguen Y."/>
        </authorList>
    </citation>
    <scope>NUCLEOTIDE SEQUENCE [LARGE SCALE GENOMIC DNA]</scope>
</reference>
<evidence type="ECO:0000256" key="3">
    <source>
        <dbReference type="ARBA" id="ARBA00022598"/>
    </source>
</evidence>
<gene>
    <name evidence="9" type="ORF">GSONMT00038057001</name>
</gene>
<sequence length="164" mass="18623">MHLYYARFLSHFCRDQGLVGHREPFKKLLVQGLIKGQTFRAADRGQYLKRDHMDFTGGHSMVGTLHACIHRLELVDIPHRWIPEVAQRFYLFVICCLPLHSGLSQVRNPLSPLLSRGGDVLQQPGPGEEPPEPSPAEETSCSNLGPPQTLCTWRPLIPWSWLYG</sequence>
<evidence type="ECO:0000256" key="5">
    <source>
        <dbReference type="ARBA" id="ARBA00022840"/>
    </source>
</evidence>
<dbReference type="GO" id="GO:0005524">
    <property type="term" value="F:ATP binding"/>
    <property type="evidence" value="ECO:0007669"/>
    <property type="project" value="UniProtKB-KW"/>
</dbReference>
<keyword evidence="4" id="KW-0547">Nucleotide-binding</keyword>
<dbReference type="PANTHER" id="PTHR43740:SF2">
    <property type="entry name" value="LEUCINE--TRNA LIGASE, MITOCHONDRIAL"/>
    <property type="match status" value="1"/>
</dbReference>
<dbReference type="InterPro" id="IPR002302">
    <property type="entry name" value="Leu-tRNA-ligase"/>
</dbReference>
<comment type="similarity">
    <text evidence="1">Belongs to the class-I aminoacyl-tRNA synthetase family.</text>
</comment>
<evidence type="ECO:0000313" key="9">
    <source>
        <dbReference type="EMBL" id="CDQ77091.1"/>
    </source>
</evidence>
<protein>
    <recommendedName>
        <fullName evidence="2">leucine--tRNA ligase</fullName>
        <ecNumber evidence="2">6.1.1.4</ecNumber>
    </recommendedName>
</protein>
<dbReference type="PaxDb" id="8022-A0A060XC85"/>